<proteinExistence type="predicted"/>
<evidence type="ECO:0000313" key="2">
    <source>
        <dbReference type="Proteomes" id="UP000182130"/>
    </source>
</evidence>
<name>A0A1G8P5V5_9MICC</name>
<reference evidence="2" key="1">
    <citation type="submission" date="2016-10" db="EMBL/GenBank/DDBJ databases">
        <authorList>
            <person name="Varghese N."/>
            <person name="Submissions S."/>
        </authorList>
    </citation>
    <scope>NUCLEOTIDE SEQUENCE [LARGE SCALE GENOMIC DNA]</scope>
    <source>
        <strain evidence="2">CGMCC 1.10783</strain>
    </source>
</reference>
<dbReference type="EMBL" id="FNEI01000005">
    <property type="protein sequence ID" value="SDI87678.1"/>
    <property type="molecule type" value="Genomic_DNA"/>
</dbReference>
<sequence length="253" mass="25722">MAAARLEGGTDRTGNDGGYVLVTLGWRATARPARGGTAIFAAAFLAAGSLASCSVNVPDPESSTPAPVPSVPAKPTITPGHDADAVAARDLPLSAGGSLAAGVPVEISDGLREVPGWKLVEENVQGQNRFVRKDGCEVTTRLSLNQGALAVGGDDKASTEALFAYLDQGIEPASLTTETLRWGADDDRPPRKVQVLAFNARAAAGGKSFTVLARLFATAGSSAYITAACPSPAALATAKADVAKYLPLVPPGN</sequence>
<dbReference type="AlphaFoldDB" id="A0A1G8P5V5"/>
<keyword evidence="2" id="KW-1185">Reference proteome</keyword>
<gene>
    <name evidence="1" type="ORF">SAMN05216555_10563</name>
</gene>
<protein>
    <submittedName>
        <fullName evidence="1">Uncharacterized protein</fullName>
    </submittedName>
</protein>
<accession>A0A1G8P5V5</accession>
<evidence type="ECO:0000313" key="1">
    <source>
        <dbReference type="EMBL" id="SDI87678.1"/>
    </source>
</evidence>
<dbReference type="STRING" id="1045773.SAMN05216555_10563"/>
<dbReference type="Proteomes" id="UP000182130">
    <property type="component" value="Unassembled WGS sequence"/>
</dbReference>
<organism evidence="1 2">
    <name type="scientific">Arthrobacter cupressi</name>
    <dbReference type="NCBI Taxonomy" id="1045773"/>
    <lineage>
        <taxon>Bacteria</taxon>
        <taxon>Bacillati</taxon>
        <taxon>Actinomycetota</taxon>
        <taxon>Actinomycetes</taxon>
        <taxon>Micrococcales</taxon>
        <taxon>Micrococcaceae</taxon>
        <taxon>Arthrobacter</taxon>
    </lineage>
</organism>